<feature type="binding site" evidence="5">
    <location>
        <position position="72"/>
    </location>
    <ligand>
        <name>S-adenosyl-L-methionine</name>
        <dbReference type="ChEBI" id="CHEBI:59789"/>
    </ligand>
</feature>
<evidence type="ECO:0000313" key="6">
    <source>
        <dbReference type="EMBL" id="MDY0871102.1"/>
    </source>
</evidence>
<evidence type="ECO:0000256" key="4">
    <source>
        <dbReference type="ARBA" id="ARBA00038303"/>
    </source>
</evidence>
<dbReference type="PANTHER" id="PTHR33603">
    <property type="entry name" value="METHYLTRANSFERASE"/>
    <property type="match status" value="1"/>
</dbReference>
<dbReference type="EC" id="2.1.1.177" evidence="5"/>
<sequence>MKIRIIALGRAKAGPEKSLVETYMKRLTWPSEIVELEAKKGISGAELMAAEADLIEKALNAKGGAKRVIIALDERGQNLPSRDFAKRITALGNQGYSEITFIIGGADGLASAIRDRAGLLLSFGAMTWPHMLVRVLLMEQIYRAQTIIAGHPYHRD</sequence>
<comment type="similarity">
    <text evidence="4 5">Belongs to the RNA methyltransferase RlmH family.</text>
</comment>
<dbReference type="Gene3D" id="3.40.1280.10">
    <property type="match status" value="1"/>
</dbReference>
<evidence type="ECO:0000313" key="7">
    <source>
        <dbReference type="Proteomes" id="UP001271769"/>
    </source>
</evidence>
<proteinExistence type="inferred from homology"/>
<keyword evidence="7" id="KW-1185">Reference proteome</keyword>
<reference evidence="6 7" key="1">
    <citation type="journal article" date="2013" name="Antonie Van Leeuwenhoek">
        <title>Dongia rigui sp. nov., isolated from freshwater of a large wetland in Korea.</title>
        <authorList>
            <person name="Baik K.S."/>
            <person name="Hwang Y.M."/>
            <person name="Choi J.S."/>
            <person name="Kwon J."/>
            <person name="Seong C.N."/>
        </authorList>
    </citation>
    <scope>NUCLEOTIDE SEQUENCE [LARGE SCALE GENOMIC DNA]</scope>
    <source>
        <strain evidence="6 7">04SU4-P</strain>
    </source>
</reference>
<dbReference type="NCBIfam" id="NF000989">
    <property type="entry name" value="PRK00103.2-3"/>
    <property type="match status" value="1"/>
</dbReference>
<keyword evidence="3 5" id="KW-0949">S-adenosyl-L-methionine</keyword>
<evidence type="ECO:0000256" key="1">
    <source>
        <dbReference type="ARBA" id="ARBA00022603"/>
    </source>
</evidence>
<keyword evidence="2 5" id="KW-0808">Transferase</keyword>
<dbReference type="Proteomes" id="UP001271769">
    <property type="component" value="Unassembled WGS sequence"/>
</dbReference>
<name>A0ABU5DVU8_9PROT</name>
<accession>A0ABU5DVU8</accession>
<dbReference type="InterPro" id="IPR029028">
    <property type="entry name" value="Alpha/beta_knot_MTases"/>
</dbReference>
<keyword evidence="5" id="KW-0698">rRNA processing</keyword>
<comment type="subcellular location">
    <subcellularLocation>
        <location evidence="5">Cytoplasm</location>
    </subcellularLocation>
</comment>
<dbReference type="InterPro" id="IPR029026">
    <property type="entry name" value="tRNA_m1G_MTases_N"/>
</dbReference>
<keyword evidence="5" id="KW-0963">Cytoplasm</keyword>
<feature type="binding site" evidence="5">
    <location>
        <begin position="123"/>
        <end position="128"/>
    </location>
    <ligand>
        <name>S-adenosyl-L-methionine</name>
        <dbReference type="ChEBI" id="CHEBI:59789"/>
    </ligand>
</feature>
<dbReference type="Pfam" id="PF02590">
    <property type="entry name" value="SPOUT_MTase"/>
    <property type="match status" value="1"/>
</dbReference>
<keyword evidence="1 5" id="KW-0489">Methyltransferase</keyword>
<feature type="binding site" evidence="5">
    <location>
        <position position="104"/>
    </location>
    <ligand>
        <name>S-adenosyl-L-methionine</name>
        <dbReference type="ChEBI" id="CHEBI:59789"/>
    </ligand>
</feature>
<protein>
    <recommendedName>
        <fullName evidence="5">Ribosomal RNA large subunit methyltransferase H</fullName>
        <ecNumber evidence="5">2.1.1.177</ecNumber>
    </recommendedName>
    <alternativeName>
        <fullName evidence="5">23S rRNA (pseudouridine1915-N3)-methyltransferase</fullName>
    </alternativeName>
    <alternativeName>
        <fullName evidence="5">23S rRNA m3Psi1915 methyltransferase</fullName>
    </alternativeName>
    <alternativeName>
        <fullName evidence="5">rRNA (pseudouridine-N3-)-methyltransferase RlmH</fullName>
    </alternativeName>
</protein>
<dbReference type="PANTHER" id="PTHR33603:SF1">
    <property type="entry name" value="RIBOSOMAL RNA LARGE SUBUNIT METHYLTRANSFERASE H"/>
    <property type="match status" value="1"/>
</dbReference>
<comment type="function">
    <text evidence="5">Specifically methylates the pseudouridine at position 1915 (m3Psi1915) in 23S rRNA.</text>
</comment>
<dbReference type="SUPFAM" id="SSF75217">
    <property type="entry name" value="alpha/beta knot"/>
    <property type="match status" value="1"/>
</dbReference>
<dbReference type="PIRSF" id="PIRSF004505">
    <property type="entry name" value="MT_bac"/>
    <property type="match status" value="1"/>
</dbReference>
<dbReference type="EMBL" id="JAXCLX010000001">
    <property type="protein sequence ID" value="MDY0871102.1"/>
    <property type="molecule type" value="Genomic_DNA"/>
</dbReference>
<comment type="catalytic activity">
    <reaction evidence="5">
        <text>pseudouridine(1915) in 23S rRNA + S-adenosyl-L-methionine = N(3)-methylpseudouridine(1915) in 23S rRNA + S-adenosyl-L-homocysteine + H(+)</text>
        <dbReference type="Rhea" id="RHEA:42752"/>
        <dbReference type="Rhea" id="RHEA-COMP:10221"/>
        <dbReference type="Rhea" id="RHEA-COMP:10222"/>
        <dbReference type="ChEBI" id="CHEBI:15378"/>
        <dbReference type="ChEBI" id="CHEBI:57856"/>
        <dbReference type="ChEBI" id="CHEBI:59789"/>
        <dbReference type="ChEBI" id="CHEBI:65314"/>
        <dbReference type="ChEBI" id="CHEBI:74486"/>
        <dbReference type="EC" id="2.1.1.177"/>
    </reaction>
</comment>
<comment type="subunit">
    <text evidence="5">Homodimer.</text>
</comment>
<organism evidence="6 7">
    <name type="scientific">Dongia rigui</name>
    <dbReference type="NCBI Taxonomy" id="940149"/>
    <lineage>
        <taxon>Bacteria</taxon>
        <taxon>Pseudomonadati</taxon>
        <taxon>Pseudomonadota</taxon>
        <taxon>Alphaproteobacteria</taxon>
        <taxon>Rhodospirillales</taxon>
        <taxon>Dongiaceae</taxon>
        <taxon>Dongia</taxon>
    </lineage>
</organism>
<dbReference type="CDD" id="cd18081">
    <property type="entry name" value="RlmH-like"/>
    <property type="match status" value="1"/>
</dbReference>
<gene>
    <name evidence="5 6" type="primary">rlmH</name>
    <name evidence="6" type="ORF">SMD31_04185</name>
</gene>
<evidence type="ECO:0000256" key="5">
    <source>
        <dbReference type="HAMAP-Rule" id="MF_00658"/>
    </source>
</evidence>
<dbReference type="InterPro" id="IPR003742">
    <property type="entry name" value="RlmH-like"/>
</dbReference>
<evidence type="ECO:0000256" key="2">
    <source>
        <dbReference type="ARBA" id="ARBA00022679"/>
    </source>
</evidence>
<dbReference type="RefSeq" id="WP_320499469.1">
    <property type="nucleotide sequence ID" value="NZ_JAXCLX010000001.1"/>
</dbReference>
<comment type="caution">
    <text evidence="6">The sequence shown here is derived from an EMBL/GenBank/DDBJ whole genome shotgun (WGS) entry which is preliminary data.</text>
</comment>
<evidence type="ECO:0000256" key="3">
    <source>
        <dbReference type="ARBA" id="ARBA00022691"/>
    </source>
</evidence>
<dbReference type="HAMAP" id="MF_00658">
    <property type="entry name" value="23SrRNA_methyltr_H"/>
    <property type="match status" value="1"/>
</dbReference>